<organism evidence="4 5">
    <name type="scientific">Haliscomenobacter hydrossis (strain ATCC 27775 / DSM 1100 / LMG 10767 / O)</name>
    <dbReference type="NCBI Taxonomy" id="760192"/>
    <lineage>
        <taxon>Bacteria</taxon>
        <taxon>Pseudomonadati</taxon>
        <taxon>Bacteroidota</taxon>
        <taxon>Saprospiria</taxon>
        <taxon>Saprospirales</taxon>
        <taxon>Haliscomenobacteraceae</taxon>
        <taxon>Haliscomenobacter</taxon>
    </lineage>
</organism>
<protein>
    <submittedName>
        <fullName evidence="4">Uncharacterized protein</fullName>
    </submittedName>
</protein>
<keyword evidence="3" id="KW-1133">Transmembrane helix</keyword>
<evidence type="ECO:0000256" key="2">
    <source>
        <dbReference type="SAM" id="MobiDB-lite"/>
    </source>
</evidence>
<accession>F4L072</accession>
<feature type="transmembrane region" description="Helical" evidence="3">
    <location>
        <begin position="129"/>
        <end position="147"/>
    </location>
</feature>
<reference key="2">
    <citation type="submission" date="2011-04" db="EMBL/GenBank/DDBJ databases">
        <title>Complete sequence of chromosome of Haliscomenobacter hydrossis DSM 1100.</title>
        <authorList>
            <consortium name="US DOE Joint Genome Institute (JGI-PGF)"/>
            <person name="Lucas S."/>
            <person name="Han J."/>
            <person name="Lapidus A."/>
            <person name="Bruce D."/>
            <person name="Goodwin L."/>
            <person name="Pitluck S."/>
            <person name="Peters L."/>
            <person name="Kyrpides N."/>
            <person name="Mavromatis K."/>
            <person name="Ivanova N."/>
            <person name="Ovchinnikova G."/>
            <person name="Pagani I."/>
            <person name="Daligault H."/>
            <person name="Detter J.C."/>
            <person name="Han C."/>
            <person name="Land M."/>
            <person name="Hauser L."/>
            <person name="Markowitz V."/>
            <person name="Cheng J.-F."/>
            <person name="Hugenholtz P."/>
            <person name="Woyke T."/>
            <person name="Wu D."/>
            <person name="Verbarg S."/>
            <person name="Frueling A."/>
            <person name="Brambilla E."/>
            <person name="Klenk H.-P."/>
            <person name="Eisen J.A."/>
        </authorList>
    </citation>
    <scope>NUCLEOTIDE SEQUENCE</scope>
    <source>
        <strain>DSM 1100</strain>
    </source>
</reference>
<keyword evidence="1" id="KW-0175">Coiled coil</keyword>
<keyword evidence="3" id="KW-0812">Transmembrane</keyword>
<feature type="coiled-coil region" evidence="1">
    <location>
        <begin position="145"/>
        <end position="179"/>
    </location>
</feature>
<evidence type="ECO:0000256" key="3">
    <source>
        <dbReference type="SAM" id="Phobius"/>
    </source>
</evidence>
<keyword evidence="5" id="KW-1185">Reference proteome</keyword>
<keyword evidence="3" id="KW-0472">Membrane</keyword>
<feature type="compositionally biased region" description="Low complexity" evidence="2">
    <location>
        <begin position="1"/>
        <end position="12"/>
    </location>
</feature>
<dbReference type="RefSeq" id="WP_013768273.1">
    <property type="nucleotide sequence ID" value="NC_015510.1"/>
</dbReference>
<dbReference type="AlphaFoldDB" id="F4L072"/>
<name>F4L072_HALH1</name>
<dbReference type="Proteomes" id="UP000008461">
    <property type="component" value="Chromosome"/>
</dbReference>
<evidence type="ECO:0000256" key="1">
    <source>
        <dbReference type="SAM" id="Coils"/>
    </source>
</evidence>
<reference evidence="4 5" key="1">
    <citation type="journal article" date="2011" name="Stand. Genomic Sci.">
        <title>Complete genome sequence of Haliscomenobacter hydrossis type strain (O).</title>
        <authorList>
            <consortium name="US DOE Joint Genome Institute (JGI-PGF)"/>
            <person name="Daligault H."/>
            <person name="Lapidus A."/>
            <person name="Zeytun A."/>
            <person name="Nolan M."/>
            <person name="Lucas S."/>
            <person name="Del Rio T.G."/>
            <person name="Tice H."/>
            <person name="Cheng J.F."/>
            <person name="Tapia R."/>
            <person name="Han C."/>
            <person name="Goodwin L."/>
            <person name="Pitluck S."/>
            <person name="Liolios K."/>
            <person name="Pagani I."/>
            <person name="Ivanova N."/>
            <person name="Huntemann M."/>
            <person name="Mavromatis K."/>
            <person name="Mikhailova N."/>
            <person name="Pati A."/>
            <person name="Chen A."/>
            <person name="Palaniappan K."/>
            <person name="Land M."/>
            <person name="Hauser L."/>
            <person name="Brambilla E.M."/>
            <person name="Rohde M."/>
            <person name="Verbarg S."/>
            <person name="Goker M."/>
            <person name="Bristow J."/>
            <person name="Eisen J.A."/>
            <person name="Markowitz V."/>
            <person name="Hugenholtz P."/>
            <person name="Kyrpides N.C."/>
            <person name="Klenk H.P."/>
            <person name="Woyke T."/>
        </authorList>
    </citation>
    <scope>NUCLEOTIDE SEQUENCE [LARGE SCALE GENOMIC DNA]</scope>
    <source>
        <strain evidence="5">ATCC 27775 / DSM 1100 / LMG 10767 / O</strain>
    </source>
</reference>
<dbReference type="OrthoDB" id="9881042at2"/>
<feature type="transmembrane region" description="Helical" evidence="3">
    <location>
        <begin position="72"/>
        <end position="93"/>
    </location>
</feature>
<dbReference type="KEGG" id="hhy:Halhy_5922"/>
<dbReference type="EMBL" id="CP002691">
    <property type="protein sequence ID" value="AEE53745.1"/>
    <property type="molecule type" value="Genomic_DNA"/>
</dbReference>
<evidence type="ECO:0000313" key="4">
    <source>
        <dbReference type="EMBL" id="AEE53745.1"/>
    </source>
</evidence>
<feature type="region of interest" description="Disordered" evidence="2">
    <location>
        <begin position="1"/>
        <end position="22"/>
    </location>
</feature>
<dbReference type="STRING" id="760192.Halhy_5922"/>
<sequence>MDNNQATNTTTTSGGGASEIDDFLSSITMPREEITAPPIMTGPDEPDDAPITDNDEQTIGLLNYEPEHRETALFFIGMIDNAMGMAGMFISGMPAEKYMKFAKTTPPEYYVNVTAALVKKYQARMSLETMFISALMMIYGPVIPAAMADRRKVEEQEERERQQAEIQRQAQIIANAKAAAKQAQQ</sequence>
<dbReference type="HOGENOM" id="CLU_1459382_0_0_10"/>
<evidence type="ECO:0000313" key="5">
    <source>
        <dbReference type="Proteomes" id="UP000008461"/>
    </source>
</evidence>
<gene>
    <name evidence="4" type="ordered locus">Halhy_5922</name>
</gene>
<proteinExistence type="predicted"/>